<name>K2LIT6_HELPX</name>
<evidence type="ECO:0000313" key="1">
    <source>
        <dbReference type="EMBL" id="EKE89905.1"/>
    </source>
</evidence>
<evidence type="ECO:0000313" key="2">
    <source>
        <dbReference type="Proteomes" id="UP000006766"/>
    </source>
</evidence>
<sequence>MKPLKQVLKAKKLLNSLSKFIEAKSFKIKSSLAGKTWRLKKIRDQAFLVFFKGFNIKSDYSKFLKKNEVI</sequence>
<comment type="caution">
    <text evidence="1">The sequence shown here is derived from an EMBL/GenBank/DDBJ whole genome shotgun (WGS) entry which is preliminary data.</text>
</comment>
<dbReference type="EMBL" id="AMOV01000006">
    <property type="protein sequence ID" value="EKE89905.1"/>
    <property type="molecule type" value="Genomic_DNA"/>
</dbReference>
<protein>
    <submittedName>
        <fullName evidence="1">Uncharacterized protein</fullName>
    </submittedName>
</protein>
<reference evidence="1 2" key="1">
    <citation type="journal article" date="2013" name="Pathog. Dis.">
        <title>Genome sequences of 65 Helicobacter pylori strains isolated from asymptomatic individuals and patients with gastric cancer, peptic ulcer disease, or gastritis.</title>
        <authorList>
            <person name="Blanchard T.G."/>
            <person name="Czinn S.J."/>
            <person name="Correa P."/>
            <person name="Nakazawa T."/>
            <person name="Keelan M."/>
            <person name="Morningstar L."/>
            <person name="Santana-Cruz I."/>
            <person name="Maroo A."/>
            <person name="McCracken C."/>
            <person name="Shefchek K."/>
            <person name="Daugherty S."/>
            <person name="Song Y."/>
            <person name="Fraser C.M."/>
            <person name="Fricke W.F."/>
        </authorList>
    </citation>
    <scope>NUCLEOTIDE SEQUENCE [LARGE SCALE GENOMIC DNA]</scope>
    <source>
        <strain evidence="1 2">R038b</strain>
    </source>
</reference>
<gene>
    <name evidence="1" type="ORF">OUM_1216</name>
</gene>
<accession>K2LIT6</accession>
<dbReference type="AlphaFoldDB" id="K2LIT6"/>
<proteinExistence type="predicted"/>
<organism evidence="1 2">
    <name type="scientific">Helicobacter pylori R038b</name>
    <dbReference type="NCBI Taxonomy" id="1145115"/>
    <lineage>
        <taxon>Bacteria</taxon>
        <taxon>Pseudomonadati</taxon>
        <taxon>Campylobacterota</taxon>
        <taxon>Epsilonproteobacteria</taxon>
        <taxon>Campylobacterales</taxon>
        <taxon>Helicobacteraceae</taxon>
        <taxon>Helicobacter</taxon>
    </lineage>
</organism>
<dbReference type="PATRIC" id="fig|1145115.3.peg.1183"/>
<dbReference type="Proteomes" id="UP000006766">
    <property type="component" value="Unassembled WGS sequence"/>
</dbReference>